<dbReference type="AlphaFoldDB" id="A0A161S889"/>
<reference evidence="2 5" key="3">
    <citation type="submission" date="2017-04" db="EMBL/GenBank/DDBJ databases">
        <title>Kefir bacterial isolates.</title>
        <authorList>
            <person name="Kim Y."/>
            <person name="Blasche S."/>
            <person name="Patil K.R."/>
        </authorList>
    </citation>
    <scope>NUCLEOTIDE SEQUENCE [LARGE SCALE GENOMIC DNA]</scope>
    <source>
        <strain evidence="2 5">OG2</strain>
    </source>
</reference>
<evidence type="ECO:0000313" key="5">
    <source>
        <dbReference type="Proteomes" id="UP000216867"/>
    </source>
</evidence>
<evidence type="ECO:0000313" key="6">
    <source>
        <dbReference type="Proteomes" id="UP000386281"/>
    </source>
</evidence>
<name>A0A161S889_9MICO</name>
<protein>
    <submittedName>
        <fullName evidence="2">Uncharacterized protein</fullName>
    </submittedName>
</protein>
<dbReference type="EMBL" id="NCWY01000002">
    <property type="protein sequence ID" value="PAK96786.1"/>
    <property type="molecule type" value="Genomic_DNA"/>
</dbReference>
<dbReference type="Proteomes" id="UP000076612">
    <property type="component" value="Unassembled WGS sequence"/>
</dbReference>
<sequence length="319" mass="34202">MRTSRTLLISALVVIVLTVASVPLLNVTVYTPARTVEAYMSAIEQGNAERAFSYLSSPTPGSTLALSQDVLSAAPDLPREASAETVSTDGDRAKVRLSYVLSSQTHSVDLDLVRLPAAAGLFDRWAIEQKAWPTLDLDVSGSSTATVNGFSVSAGEVPVLFPATYLVGFDATFLKSKSERAEVTAPGDSPKISLAPQPTAKLEQAVAEQVDEHLRNCVKAKTLMPSGCVFGYETDNEILGDVEWSIVREPKVSLTSSGGDLELTPATAEVRIKGRYRDIVTADERDLDETLSFVLGGSVVVRSSQVRVEPRRLGEVSIM</sequence>
<reference evidence="4" key="1">
    <citation type="submission" date="2016-01" db="EMBL/GenBank/DDBJ databases">
        <title>Draft genome of Chromobacterium sp. F49.</title>
        <authorList>
            <person name="Hong K.W."/>
        </authorList>
    </citation>
    <scope>NUCLEOTIDE SEQUENCE [LARGE SCALE GENOMIC DNA]</scope>
    <source>
        <strain evidence="4">M40</strain>
    </source>
</reference>
<dbReference type="RefSeq" id="WP_063249537.1">
    <property type="nucleotide sequence ID" value="NZ_CAACXN010000016.1"/>
</dbReference>
<evidence type="ECO:0000313" key="2">
    <source>
        <dbReference type="EMBL" id="PAK96786.1"/>
    </source>
</evidence>
<dbReference type="EMBL" id="CAACXN010000016">
    <property type="protein sequence ID" value="VEW14934.1"/>
    <property type="molecule type" value="Genomic_DNA"/>
</dbReference>
<reference evidence="1" key="2">
    <citation type="submission" date="2016-01" db="EMBL/GenBank/DDBJ databases">
        <authorList>
            <person name="Hong K.W."/>
        </authorList>
    </citation>
    <scope>NUCLEOTIDE SEQUENCE</scope>
    <source>
        <strain evidence="1">M40</strain>
    </source>
</reference>
<dbReference type="STRING" id="33889.AVW13_08820"/>
<evidence type="ECO:0000313" key="1">
    <source>
        <dbReference type="EMBL" id="KZE21555.1"/>
    </source>
</evidence>
<dbReference type="EMBL" id="LQQR01000013">
    <property type="protein sequence ID" value="KZE21555.1"/>
    <property type="molecule type" value="Genomic_DNA"/>
</dbReference>
<dbReference type="GeneID" id="99774375"/>
<gene>
    <name evidence="1" type="ORF">AVW13_08820</name>
    <name evidence="2" type="ORF">B8X04_02450</name>
    <name evidence="3" type="ORF">NCTC12391_03084</name>
</gene>
<dbReference type="Proteomes" id="UP000386281">
    <property type="component" value="Unassembled WGS sequence"/>
</dbReference>
<accession>A0A161S889</accession>
<proteinExistence type="predicted"/>
<reference evidence="3 6" key="4">
    <citation type="submission" date="2019-02" db="EMBL/GenBank/DDBJ databases">
        <authorList>
            <consortium name="Pathogen Informatics"/>
        </authorList>
    </citation>
    <scope>NUCLEOTIDE SEQUENCE [LARGE SCALE GENOMIC DNA]</scope>
    <source>
        <strain evidence="3 6">3012STDY7078520</strain>
    </source>
</reference>
<evidence type="ECO:0000313" key="4">
    <source>
        <dbReference type="Proteomes" id="UP000076612"/>
    </source>
</evidence>
<organism evidence="2 5">
    <name type="scientific">Brevibacterium casei</name>
    <dbReference type="NCBI Taxonomy" id="33889"/>
    <lineage>
        <taxon>Bacteria</taxon>
        <taxon>Bacillati</taxon>
        <taxon>Actinomycetota</taxon>
        <taxon>Actinomycetes</taxon>
        <taxon>Micrococcales</taxon>
        <taxon>Brevibacteriaceae</taxon>
        <taxon>Brevibacterium</taxon>
    </lineage>
</organism>
<dbReference type="Proteomes" id="UP000216867">
    <property type="component" value="Unassembled WGS sequence"/>
</dbReference>
<evidence type="ECO:0000313" key="3">
    <source>
        <dbReference type="EMBL" id="VEW14934.1"/>
    </source>
</evidence>